<comment type="caution">
    <text evidence="2">The sequence shown here is derived from an EMBL/GenBank/DDBJ whole genome shotgun (WGS) entry which is preliminary data.</text>
</comment>
<reference evidence="2 3" key="1">
    <citation type="journal article" date="2013" name="Genome Announc.">
        <title>Draft Genome Sequence for Desulfovibrio africanus Strain PCS.</title>
        <authorList>
            <person name="Brown S.D."/>
            <person name="Utturkar S.M."/>
            <person name="Arkin A.P."/>
            <person name="Deutschbauer A.M."/>
            <person name="Elias D.A."/>
            <person name="Hazen T.C."/>
            <person name="Chakraborty R."/>
        </authorList>
    </citation>
    <scope>NUCLEOTIDE SEQUENCE [LARGE SCALE GENOMIC DNA]</scope>
    <source>
        <strain evidence="2 3">PCS</strain>
    </source>
</reference>
<protein>
    <submittedName>
        <fullName evidence="2">Uncharacterized protein</fullName>
    </submittedName>
</protein>
<evidence type="ECO:0000313" key="3">
    <source>
        <dbReference type="Proteomes" id="UP000011922"/>
    </source>
</evidence>
<dbReference type="EMBL" id="AOSV01000035">
    <property type="protein sequence ID" value="EMG36091.1"/>
    <property type="molecule type" value="Genomic_DNA"/>
</dbReference>
<name>M5PZR7_DESAF</name>
<organism evidence="2 3">
    <name type="scientific">Desulfocurvibacter africanus PCS</name>
    <dbReference type="NCBI Taxonomy" id="1262666"/>
    <lineage>
        <taxon>Bacteria</taxon>
        <taxon>Pseudomonadati</taxon>
        <taxon>Thermodesulfobacteriota</taxon>
        <taxon>Desulfovibrionia</taxon>
        <taxon>Desulfovibrionales</taxon>
        <taxon>Desulfovibrionaceae</taxon>
        <taxon>Desulfocurvibacter</taxon>
    </lineage>
</organism>
<dbReference type="PATRIC" id="fig|1262666.3.peg.3200"/>
<evidence type="ECO:0000256" key="1">
    <source>
        <dbReference type="SAM" id="MobiDB-lite"/>
    </source>
</evidence>
<evidence type="ECO:0000313" key="2">
    <source>
        <dbReference type="EMBL" id="EMG36091.1"/>
    </source>
</evidence>
<gene>
    <name evidence="2" type="ORF">PCS_03155</name>
</gene>
<accession>M5PZR7</accession>
<feature type="region of interest" description="Disordered" evidence="1">
    <location>
        <begin position="1"/>
        <end position="20"/>
    </location>
</feature>
<proteinExistence type="predicted"/>
<dbReference type="AlphaFoldDB" id="M5PZR7"/>
<dbReference type="Proteomes" id="UP000011922">
    <property type="component" value="Unassembled WGS sequence"/>
</dbReference>
<sequence length="103" mass="11770">MESMLKLQAKYGQESEATSAKQAVARTALEELEDLLRQHPVRVVTVEKGGIGLDCDNGWIIRNPEAWKRVAELFWGDAFDAFVDKYEQRLPLRLSKPHGSSWR</sequence>